<sequence length="385" mass="41736">MRNTVNLLTFFLVCYPIVTASTVVFNVVDYGAVGDGQADDTDAFARAWRETCASLSPPIMIIPSERSFLIQPLRFMGPCESNPLAVLIEGNLVAPIDPSTWKCGANGCNQWLYFYRVEGLTLHGQGTIDGRGHQWWQNKLMEISNSANVRVGGGLRFGNSPMMHLVLHGLQSVFVSDVTIQAPEDSPNTDGIHLQDSTDAHIDSCAIGTGDDCIAILNGSSNVRITNIKCGPGHGISIGSLGKNGQEDRVEDIRVSDVVFLGATNGARIKTWQGGRGYARDIHFQRFWFQDTINPIIIDQFYCNQLSQCPPSNSAVEISNVSFKMMVGSSGRGNVVVLNCSEAVPCRGIVVEDMHIVATGNTQATYNCANVLGRAQGHLVPEIAF</sequence>
<feature type="active site" evidence="8">
    <location>
        <position position="234"/>
    </location>
</feature>
<evidence type="ECO:0000313" key="11">
    <source>
        <dbReference type="EMBL" id="KAL1541593.1"/>
    </source>
</evidence>
<comment type="caution">
    <text evidence="11">The sequence shown here is derived from an EMBL/GenBank/DDBJ whole genome shotgun (WGS) entry which is preliminary data.</text>
</comment>
<dbReference type="GO" id="GO:0047911">
    <property type="term" value="F:galacturan 1,4-alpha-galacturonidase activity"/>
    <property type="evidence" value="ECO:0007669"/>
    <property type="project" value="UniProtKB-EC"/>
</dbReference>
<evidence type="ECO:0000256" key="5">
    <source>
        <dbReference type="ARBA" id="ARBA00022801"/>
    </source>
</evidence>
<keyword evidence="5 9" id="KW-0378">Hydrolase</keyword>
<keyword evidence="6 9" id="KW-0326">Glycosidase</keyword>
<keyword evidence="3" id="KW-0134">Cell wall</keyword>
<dbReference type="EC" id="3.2.1.67" evidence="11"/>
<dbReference type="SUPFAM" id="SSF51126">
    <property type="entry name" value="Pectin lyase-like"/>
    <property type="match status" value="1"/>
</dbReference>
<dbReference type="PROSITE" id="PS00502">
    <property type="entry name" value="POLYGALACTURONASE"/>
    <property type="match status" value="1"/>
</dbReference>
<organism evidence="11 12">
    <name type="scientific">Salvia divinorum</name>
    <name type="common">Maria pastora</name>
    <name type="synonym">Diviner's sage</name>
    <dbReference type="NCBI Taxonomy" id="28513"/>
    <lineage>
        <taxon>Eukaryota</taxon>
        <taxon>Viridiplantae</taxon>
        <taxon>Streptophyta</taxon>
        <taxon>Embryophyta</taxon>
        <taxon>Tracheophyta</taxon>
        <taxon>Spermatophyta</taxon>
        <taxon>Magnoliopsida</taxon>
        <taxon>eudicotyledons</taxon>
        <taxon>Gunneridae</taxon>
        <taxon>Pentapetalae</taxon>
        <taxon>asterids</taxon>
        <taxon>lamiids</taxon>
        <taxon>Lamiales</taxon>
        <taxon>Lamiaceae</taxon>
        <taxon>Nepetoideae</taxon>
        <taxon>Mentheae</taxon>
        <taxon>Salviinae</taxon>
        <taxon>Salvia</taxon>
        <taxon>Salvia subgen. Calosphace</taxon>
    </lineage>
</organism>
<protein>
    <submittedName>
        <fullName evidence="11">Galacturonan 1,4-alpha-galacturonidase</fullName>
        <ecNumber evidence="11">3.2.1.67</ecNumber>
    </submittedName>
</protein>
<dbReference type="Gene3D" id="2.160.20.10">
    <property type="entry name" value="Single-stranded right-handed beta-helix, Pectin lyase-like"/>
    <property type="match status" value="1"/>
</dbReference>
<evidence type="ECO:0000256" key="1">
    <source>
        <dbReference type="ARBA" id="ARBA00004191"/>
    </source>
</evidence>
<evidence type="ECO:0000256" key="8">
    <source>
        <dbReference type="PROSITE-ProRule" id="PRU10052"/>
    </source>
</evidence>
<dbReference type="Proteomes" id="UP001567538">
    <property type="component" value="Unassembled WGS sequence"/>
</dbReference>
<evidence type="ECO:0000256" key="2">
    <source>
        <dbReference type="ARBA" id="ARBA00008834"/>
    </source>
</evidence>
<keyword evidence="7" id="KW-0961">Cell wall biogenesis/degradation</keyword>
<feature type="signal peptide" evidence="10">
    <location>
        <begin position="1"/>
        <end position="20"/>
    </location>
</feature>
<evidence type="ECO:0000256" key="4">
    <source>
        <dbReference type="ARBA" id="ARBA00022525"/>
    </source>
</evidence>
<name>A0ABD1GEV6_SALDI</name>
<dbReference type="AlphaFoldDB" id="A0ABD1GEV6"/>
<keyword evidence="10" id="KW-0732">Signal</keyword>
<evidence type="ECO:0000256" key="6">
    <source>
        <dbReference type="ARBA" id="ARBA00023295"/>
    </source>
</evidence>
<dbReference type="InterPro" id="IPR000743">
    <property type="entry name" value="Glyco_hydro_28"/>
</dbReference>
<dbReference type="GO" id="GO:0071555">
    <property type="term" value="P:cell wall organization"/>
    <property type="evidence" value="ECO:0007669"/>
    <property type="project" value="UniProtKB-KW"/>
</dbReference>
<comment type="similarity">
    <text evidence="2 9">Belongs to the glycosyl hydrolase 28 family.</text>
</comment>
<evidence type="ECO:0000256" key="9">
    <source>
        <dbReference type="RuleBase" id="RU361169"/>
    </source>
</evidence>
<evidence type="ECO:0000256" key="3">
    <source>
        <dbReference type="ARBA" id="ARBA00022512"/>
    </source>
</evidence>
<dbReference type="PANTHER" id="PTHR31375">
    <property type="match status" value="1"/>
</dbReference>
<comment type="subcellular location">
    <subcellularLocation>
        <location evidence="1">Secreted</location>
        <location evidence="1">Cell wall</location>
    </subcellularLocation>
</comment>
<proteinExistence type="inferred from homology"/>
<feature type="chain" id="PRO_5044760303" evidence="10">
    <location>
        <begin position="21"/>
        <end position="385"/>
    </location>
</feature>
<dbReference type="InterPro" id="IPR011050">
    <property type="entry name" value="Pectin_lyase_fold/virulence"/>
</dbReference>
<accession>A0ABD1GEV6</accession>
<evidence type="ECO:0000256" key="7">
    <source>
        <dbReference type="ARBA" id="ARBA00023316"/>
    </source>
</evidence>
<keyword evidence="12" id="KW-1185">Reference proteome</keyword>
<reference evidence="11 12" key="1">
    <citation type="submission" date="2024-06" db="EMBL/GenBank/DDBJ databases">
        <title>A chromosome level genome sequence of Diviner's sage (Salvia divinorum).</title>
        <authorList>
            <person name="Ford S.A."/>
            <person name="Ro D.-K."/>
            <person name="Ness R.W."/>
            <person name="Phillips M.A."/>
        </authorList>
    </citation>
    <scope>NUCLEOTIDE SEQUENCE [LARGE SCALE GENOMIC DNA]</scope>
    <source>
        <strain evidence="11">SAF-2024a</strain>
        <tissue evidence="11">Leaf</tissue>
    </source>
</reference>
<dbReference type="InterPro" id="IPR012334">
    <property type="entry name" value="Pectin_lyas_fold"/>
</dbReference>
<evidence type="ECO:0000256" key="10">
    <source>
        <dbReference type="SAM" id="SignalP"/>
    </source>
</evidence>
<evidence type="ECO:0000313" key="12">
    <source>
        <dbReference type="Proteomes" id="UP001567538"/>
    </source>
</evidence>
<gene>
    <name evidence="11" type="ORF">AAHA92_25794</name>
</gene>
<dbReference type="Pfam" id="PF00295">
    <property type="entry name" value="Glyco_hydro_28"/>
    <property type="match status" value="1"/>
</dbReference>
<dbReference type="EMBL" id="JBEAFC010000009">
    <property type="protein sequence ID" value="KAL1541593.1"/>
    <property type="molecule type" value="Genomic_DNA"/>
</dbReference>
<keyword evidence="4" id="KW-0964">Secreted</keyword>